<protein>
    <submittedName>
        <fullName evidence="4">Integrase catalytic domain-containing protein</fullName>
    </submittedName>
</protein>
<gene>
    <name evidence="2" type="ORF">ECPE_LOCUS17224</name>
</gene>
<accession>A0A183BDD9</accession>
<dbReference type="InterPro" id="IPR001584">
    <property type="entry name" value="Integrase_cat-core"/>
</dbReference>
<dbReference type="PROSITE" id="PS50994">
    <property type="entry name" value="INTEGRASE"/>
    <property type="match status" value="1"/>
</dbReference>
<sequence length="125" mass="13535">MARSHPNPRLFPGNRSQRVPQAVASFGCPAIVTTDSGASFERASSKLLATPGTQQIKSTAYHPAANKMMERFHGLLKAALQVPENPRWSEVLSLSTLGIPDVIKSDFNASLTELVYGPSLRFLAN</sequence>
<dbReference type="WBParaSite" id="ECPE_0001726901-mRNA-1">
    <property type="protein sequence ID" value="ECPE_0001726901-mRNA-1"/>
    <property type="gene ID" value="ECPE_0001726901"/>
</dbReference>
<dbReference type="SUPFAM" id="SSF53098">
    <property type="entry name" value="Ribonuclease H-like"/>
    <property type="match status" value="1"/>
</dbReference>
<dbReference type="GO" id="GO:0015074">
    <property type="term" value="P:DNA integration"/>
    <property type="evidence" value="ECO:0007669"/>
    <property type="project" value="InterPro"/>
</dbReference>
<evidence type="ECO:0000313" key="3">
    <source>
        <dbReference type="Proteomes" id="UP000272942"/>
    </source>
</evidence>
<dbReference type="PANTHER" id="PTHR38681:SF1">
    <property type="entry name" value="RETROVIRUS-RELATED POL POLYPROTEIN FROM TRANSPOSON 412-LIKE PROTEIN"/>
    <property type="match status" value="1"/>
</dbReference>
<organism evidence="4">
    <name type="scientific">Echinostoma caproni</name>
    <dbReference type="NCBI Taxonomy" id="27848"/>
    <lineage>
        <taxon>Eukaryota</taxon>
        <taxon>Metazoa</taxon>
        <taxon>Spiralia</taxon>
        <taxon>Lophotrochozoa</taxon>
        <taxon>Platyhelminthes</taxon>
        <taxon>Trematoda</taxon>
        <taxon>Digenea</taxon>
        <taxon>Plagiorchiida</taxon>
        <taxon>Echinostomata</taxon>
        <taxon>Echinostomatoidea</taxon>
        <taxon>Echinostomatidae</taxon>
        <taxon>Echinostoma</taxon>
    </lineage>
</organism>
<name>A0A183BDD9_9TREM</name>
<dbReference type="InterPro" id="IPR036397">
    <property type="entry name" value="RNaseH_sf"/>
</dbReference>
<reference evidence="4" key="1">
    <citation type="submission" date="2016-06" db="UniProtKB">
        <authorList>
            <consortium name="WormBaseParasite"/>
        </authorList>
    </citation>
    <scope>IDENTIFICATION</scope>
</reference>
<feature type="domain" description="Integrase catalytic" evidence="1">
    <location>
        <begin position="1"/>
        <end position="81"/>
    </location>
</feature>
<keyword evidence="3" id="KW-1185">Reference proteome</keyword>
<dbReference type="Gene3D" id="3.30.420.10">
    <property type="entry name" value="Ribonuclease H-like superfamily/Ribonuclease H"/>
    <property type="match status" value="1"/>
</dbReference>
<evidence type="ECO:0000313" key="4">
    <source>
        <dbReference type="WBParaSite" id="ECPE_0001726901-mRNA-1"/>
    </source>
</evidence>
<dbReference type="PANTHER" id="PTHR38681">
    <property type="entry name" value="RETROVIRUS-RELATED POL POLYPROTEIN FROM TRANSPOSON 412-LIKE PROTEIN-RELATED"/>
    <property type="match status" value="1"/>
</dbReference>
<evidence type="ECO:0000313" key="2">
    <source>
        <dbReference type="EMBL" id="VDP94513.1"/>
    </source>
</evidence>
<reference evidence="2 3" key="2">
    <citation type="submission" date="2018-11" db="EMBL/GenBank/DDBJ databases">
        <authorList>
            <consortium name="Pathogen Informatics"/>
        </authorList>
    </citation>
    <scope>NUCLEOTIDE SEQUENCE [LARGE SCALE GENOMIC DNA]</scope>
    <source>
        <strain evidence="2 3">Egypt</strain>
    </source>
</reference>
<dbReference type="InterPro" id="IPR012337">
    <property type="entry name" value="RNaseH-like_sf"/>
</dbReference>
<dbReference type="OrthoDB" id="10056584at2759"/>
<dbReference type="AlphaFoldDB" id="A0A183BDD9"/>
<dbReference type="Proteomes" id="UP000272942">
    <property type="component" value="Unassembled WGS sequence"/>
</dbReference>
<proteinExistence type="predicted"/>
<dbReference type="GO" id="GO:0003676">
    <property type="term" value="F:nucleic acid binding"/>
    <property type="evidence" value="ECO:0007669"/>
    <property type="project" value="InterPro"/>
</dbReference>
<dbReference type="EMBL" id="UZAN01068120">
    <property type="protein sequence ID" value="VDP94513.1"/>
    <property type="molecule type" value="Genomic_DNA"/>
</dbReference>
<evidence type="ECO:0000259" key="1">
    <source>
        <dbReference type="PROSITE" id="PS50994"/>
    </source>
</evidence>